<evidence type="ECO:0000256" key="6">
    <source>
        <dbReference type="SAM" id="Phobius"/>
    </source>
</evidence>
<name>A0ABT9CI76_9BACL</name>
<proteinExistence type="predicted"/>
<evidence type="ECO:0000256" key="2">
    <source>
        <dbReference type="ARBA" id="ARBA00022475"/>
    </source>
</evidence>
<dbReference type="InterPro" id="IPR003740">
    <property type="entry name" value="YitT"/>
</dbReference>
<sequence>MKILEHLQVVRKKIILAVTGGLLASAGLELFLHPHQMIAGGVTGLSGLISHHTEAQFGVVLLMLNLPLLLWYFRYSRHLLLYVLPGMLAFSGMALLLSPVPALSGHPLASALAGGALLGWGAGLMARCGGLLDSLSGGLFRFSISRRLLRTDQGRSDSPWLIAAYLLPLTLTGWLTGWSQSLYSAIGCLAAYEAASIVFNGWTRPVCVITHHAEQVAAAVHQRLRSEPSEKKAHESQPDKQLLLYQIHVWELSRFKSIVQNMDPLAEWVEVEHMPERY</sequence>
<dbReference type="PANTHER" id="PTHR33545">
    <property type="entry name" value="UPF0750 MEMBRANE PROTEIN YITT-RELATED"/>
    <property type="match status" value="1"/>
</dbReference>
<dbReference type="InterPro" id="IPR051461">
    <property type="entry name" value="UPF0750_membrane"/>
</dbReference>
<feature type="transmembrane region" description="Helical" evidence="6">
    <location>
        <begin position="14"/>
        <end position="35"/>
    </location>
</feature>
<evidence type="ECO:0000256" key="4">
    <source>
        <dbReference type="ARBA" id="ARBA00022989"/>
    </source>
</evidence>
<gene>
    <name evidence="7" type="ORF">Q5741_13265</name>
</gene>
<evidence type="ECO:0000256" key="3">
    <source>
        <dbReference type="ARBA" id="ARBA00022692"/>
    </source>
</evidence>
<evidence type="ECO:0000256" key="1">
    <source>
        <dbReference type="ARBA" id="ARBA00004651"/>
    </source>
</evidence>
<accession>A0ABT9CI76</accession>
<comment type="caution">
    <text evidence="7">The sequence shown here is derived from an EMBL/GenBank/DDBJ whole genome shotgun (WGS) entry which is preliminary data.</text>
</comment>
<keyword evidence="3 6" id="KW-0812">Transmembrane</keyword>
<comment type="subcellular location">
    <subcellularLocation>
        <location evidence="1">Cell membrane</location>
        <topology evidence="1">Multi-pass membrane protein</topology>
    </subcellularLocation>
</comment>
<feature type="transmembrane region" description="Helical" evidence="6">
    <location>
        <begin position="117"/>
        <end position="140"/>
    </location>
</feature>
<dbReference type="PANTHER" id="PTHR33545:SF3">
    <property type="entry name" value="UPF0750 MEMBRANE PROTEIN YQFU"/>
    <property type="match status" value="1"/>
</dbReference>
<dbReference type="RefSeq" id="WP_305024587.1">
    <property type="nucleotide sequence ID" value="NZ_JAUQTB010000007.1"/>
</dbReference>
<evidence type="ECO:0000256" key="5">
    <source>
        <dbReference type="ARBA" id="ARBA00023136"/>
    </source>
</evidence>
<organism evidence="7 8">
    <name type="scientific">Paenibacillus lacisoli</name>
    <dbReference type="NCBI Taxonomy" id="3064525"/>
    <lineage>
        <taxon>Bacteria</taxon>
        <taxon>Bacillati</taxon>
        <taxon>Bacillota</taxon>
        <taxon>Bacilli</taxon>
        <taxon>Bacillales</taxon>
        <taxon>Paenibacillaceae</taxon>
        <taxon>Paenibacillus</taxon>
    </lineage>
</organism>
<dbReference type="EMBL" id="JAUQTB010000007">
    <property type="protein sequence ID" value="MDO7907376.1"/>
    <property type="molecule type" value="Genomic_DNA"/>
</dbReference>
<dbReference type="Pfam" id="PF02588">
    <property type="entry name" value="YitT_membrane"/>
    <property type="match status" value="1"/>
</dbReference>
<feature type="transmembrane region" description="Helical" evidence="6">
    <location>
        <begin position="55"/>
        <end position="72"/>
    </location>
</feature>
<reference evidence="7 8" key="1">
    <citation type="submission" date="2023-07" db="EMBL/GenBank/DDBJ databases">
        <title>Paenibacillus sp. JX-17 nov. isolated from soil.</title>
        <authorList>
            <person name="Wan Y."/>
            <person name="Liu B."/>
        </authorList>
    </citation>
    <scope>NUCLEOTIDE SEQUENCE [LARGE SCALE GENOMIC DNA]</scope>
    <source>
        <strain evidence="7 8">JX-17</strain>
    </source>
</reference>
<dbReference type="Proteomes" id="UP001240171">
    <property type="component" value="Unassembled WGS sequence"/>
</dbReference>
<evidence type="ECO:0000313" key="8">
    <source>
        <dbReference type="Proteomes" id="UP001240171"/>
    </source>
</evidence>
<feature type="transmembrane region" description="Helical" evidence="6">
    <location>
        <begin position="79"/>
        <end position="97"/>
    </location>
</feature>
<protein>
    <submittedName>
        <fullName evidence="7">YitT family protein</fullName>
    </submittedName>
</protein>
<keyword evidence="8" id="KW-1185">Reference proteome</keyword>
<keyword evidence="4 6" id="KW-1133">Transmembrane helix</keyword>
<keyword evidence="5 6" id="KW-0472">Membrane</keyword>
<keyword evidence="2" id="KW-1003">Cell membrane</keyword>
<evidence type="ECO:0000313" key="7">
    <source>
        <dbReference type="EMBL" id="MDO7907376.1"/>
    </source>
</evidence>
<feature type="transmembrane region" description="Helical" evidence="6">
    <location>
        <begin position="160"/>
        <end position="176"/>
    </location>
</feature>